<keyword evidence="2" id="KW-1185">Reference proteome</keyword>
<dbReference type="AlphaFoldDB" id="A0A917R6Q2"/>
<dbReference type="Proteomes" id="UP000638263">
    <property type="component" value="Unassembled WGS sequence"/>
</dbReference>
<gene>
    <name evidence="1" type="ORF">GCM10011588_03270</name>
</gene>
<comment type="caution">
    <text evidence="1">The sequence shown here is derived from an EMBL/GenBank/DDBJ whole genome shotgun (WGS) entry which is preliminary data.</text>
</comment>
<reference evidence="1" key="2">
    <citation type="submission" date="2020-09" db="EMBL/GenBank/DDBJ databases">
        <authorList>
            <person name="Sun Q."/>
            <person name="Zhou Y."/>
        </authorList>
    </citation>
    <scope>NUCLEOTIDE SEQUENCE</scope>
    <source>
        <strain evidence="1">CGMCC 4.3508</strain>
    </source>
</reference>
<evidence type="ECO:0000313" key="2">
    <source>
        <dbReference type="Proteomes" id="UP000638263"/>
    </source>
</evidence>
<dbReference type="Pfam" id="PF15586">
    <property type="entry name" value="Imm8"/>
    <property type="match status" value="1"/>
</dbReference>
<organism evidence="1 2">
    <name type="scientific">Nocardia jinanensis</name>
    <dbReference type="NCBI Taxonomy" id="382504"/>
    <lineage>
        <taxon>Bacteria</taxon>
        <taxon>Bacillati</taxon>
        <taxon>Actinomycetota</taxon>
        <taxon>Actinomycetes</taxon>
        <taxon>Mycobacteriales</taxon>
        <taxon>Nocardiaceae</taxon>
        <taxon>Nocardia</taxon>
    </lineage>
</organism>
<sequence length="122" mass="13016">MRAELKGMYSPDADLADPAAVGAADALLVQLMIGPAGAAGEEAFDLVVRAAGSGGVDAGRRGFDPAGRALVLDRMDIAVVRRYIDDFLRDLERPTWQALAGVIGRIARWEFADYRPGREAGE</sequence>
<protein>
    <submittedName>
        <fullName evidence="1">Uncharacterized protein</fullName>
    </submittedName>
</protein>
<dbReference type="RefSeq" id="WP_082681456.1">
    <property type="nucleotide sequence ID" value="NZ_BMMH01000001.1"/>
</dbReference>
<proteinExistence type="predicted"/>
<name>A0A917R6Q2_9NOCA</name>
<dbReference type="EMBL" id="BMMH01000001">
    <property type="protein sequence ID" value="GGK92195.1"/>
    <property type="molecule type" value="Genomic_DNA"/>
</dbReference>
<reference evidence="1" key="1">
    <citation type="journal article" date="2014" name="Int. J. Syst. Evol. Microbiol.">
        <title>Complete genome sequence of Corynebacterium casei LMG S-19264T (=DSM 44701T), isolated from a smear-ripened cheese.</title>
        <authorList>
            <consortium name="US DOE Joint Genome Institute (JGI-PGF)"/>
            <person name="Walter F."/>
            <person name="Albersmeier A."/>
            <person name="Kalinowski J."/>
            <person name="Ruckert C."/>
        </authorList>
    </citation>
    <scope>NUCLEOTIDE SEQUENCE</scope>
    <source>
        <strain evidence="1">CGMCC 4.3508</strain>
    </source>
</reference>
<accession>A0A917R6Q2</accession>
<dbReference type="InterPro" id="IPR028964">
    <property type="entry name" value="Imm8"/>
</dbReference>
<evidence type="ECO:0000313" key="1">
    <source>
        <dbReference type="EMBL" id="GGK92195.1"/>
    </source>
</evidence>